<proteinExistence type="predicted"/>
<reference evidence="2" key="1">
    <citation type="journal article" date="2020" name="Stud. Mycol.">
        <title>101 Dothideomycetes genomes: a test case for predicting lifestyles and emergence of pathogens.</title>
        <authorList>
            <person name="Haridas S."/>
            <person name="Albert R."/>
            <person name="Binder M."/>
            <person name="Bloem J."/>
            <person name="Labutti K."/>
            <person name="Salamov A."/>
            <person name="Andreopoulos B."/>
            <person name="Baker S."/>
            <person name="Barry K."/>
            <person name="Bills G."/>
            <person name="Bluhm B."/>
            <person name="Cannon C."/>
            <person name="Castanera R."/>
            <person name="Culley D."/>
            <person name="Daum C."/>
            <person name="Ezra D."/>
            <person name="Gonzalez J."/>
            <person name="Henrissat B."/>
            <person name="Kuo A."/>
            <person name="Liang C."/>
            <person name="Lipzen A."/>
            <person name="Lutzoni F."/>
            <person name="Magnuson J."/>
            <person name="Mondo S."/>
            <person name="Nolan M."/>
            <person name="Ohm R."/>
            <person name="Pangilinan J."/>
            <person name="Park H.-J."/>
            <person name="Ramirez L."/>
            <person name="Alfaro M."/>
            <person name="Sun H."/>
            <person name="Tritt A."/>
            <person name="Yoshinaga Y."/>
            <person name="Zwiers L.-H."/>
            <person name="Turgeon B."/>
            <person name="Goodwin S."/>
            <person name="Spatafora J."/>
            <person name="Crous P."/>
            <person name="Grigoriev I."/>
        </authorList>
    </citation>
    <scope>NUCLEOTIDE SEQUENCE</scope>
    <source>
        <strain evidence="2">CBS 627.86</strain>
    </source>
</reference>
<name>A0A6A5YJN9_9PLEO</name>
<feature type="compositionally biased region" description="Acidic residues" evidence="1">
    <location>
        <begin position="480"/>
        <end position="493"/>
    </location>
</feature>
<protein>
    <recommendedName>
        <fullName evidence="4">Caspase domain-containing protein</fullName>
    </recommendedName>
</protein>
<feature type="compositionally biased region" description="Basic and acidic residues" evidence="1">
    <location>
        <begin position="416"/>
        <end position="428"/>
    </location>
</feature>
<dbReference type="OrthoDB" id="4760831at2759"/>
<organism evidence="2 3">
    <name type="scientific">Lophiotrema nucula</name>
    <dbReference type="NCBI Taxonomy" id="690887"/>
    <lineage>
        <taxon>Eukaryota</taxon>
        <taxon>Fungi</taxon>
        <taxon>Dikarya</taxon>
        <taxon>Ascomycota</taxon>
        <taxon>Pezizomycotina</taxon>
        <taxon>Dothideomycetes</taxon>
        <taxon>Pleosporomycetidae</taxon>
        <taxon>Pleosporales</taxon>
        <taxon>Lophiotremataceae</taxon>
        <taxon>Lophiotrema</taxon>
    </lineage>
</organism>
<gene>
    <name evidence="2" type="ORF">BDV96DRAFT_507959</name>
</gene>
<dbReference type="AlphaFoldDB" id="A0A6A5YJN9"/>
<feature type="region of interest" description="Disordered" evidence="1">
    <location>
        <begin position="1"/>
        <end position="27"/>
    </location>
</feature>
<feature type="compositionally biased region" description="Low complexity" evidence="1">
    <location>
        <begin position="435"/>
        <end position="446"/>
    </location>
</feature>
<sequence>MALAWPSQSSGAIDTMETDISPKTSHSLKDKIFHADIRIESIEDVTKDESASPPKPIVQEKPSDEDVAAQERSAEMQMWFDEAIARNMNLPDGYLKVSVLIIKWADELDELKTRAEVEELEAVFSSQFHYYVRTVELDVSHKPQLRINTFLSEFIEENDGPNNLMIVYYTGHGVYMEHDQYLQLMGSTNLLSKRGFSPDAKLNWNEAEKALSADYIEGDVLTIMDTCYSSNLAKSGKEDTRTFELLSACAFDTTTAAPGPYSFTRALIDAMKELLVDSPSKSFSTFHLNQRILLDPRRRDTPSQLWFRKKHHERHIRLAVMEPERRRERTPSLLFNPPKGYLTLRFALRDDTLNREQVEYLTKNLSKAFHNKALVGLKRIDWLGLKPARATHFGRAALAIFAIAQWKKFLRKKKETRQSQRPVDDVHFPRVSLERSQTTSSTQSSPTRKRTRDNLDDYLPDAKRGSLVVPQPPSPPVSDQADDSGLTDEAEVS</sequence>
<evidence type="ECO:0000256" key="1">
    <source>
        <dbReference type="SAM" id="MobiDB-lite"/>
    </source>
</evidence>
<accession>A0A6A5YJN9</accession>
<evidence type="ECO:0000313" key="2">
    <source>
        <dbReference type="EMBL" id="KAF2106421.1"/>
    </source>
</evidence>
<evidence type="ECO:0008006" key="4">
    <source>
        <dbReference type="Google" id="ProtNLM"/>
    </source>
</evidence>
<evidence type="ECO:0000313" key="3">
    <source>
        <dbReference type="Proteomes" id="UP000799770"/>
    </source>
</evidence>
<feature type="region of interest" description="Disordered" evidence="1">
    <location>
        <begin position="43"/>
        <end position="66"/>
    </location>
</feature>
<dbReference type="Proteomes" id="UP000799770">
    <property type="component" value="Unassembled WGS sequence"/>
</dbReference>
<dbReference type="EMBL" id="ML977363">
    <property type="protein sequence ID" value="KAF2106421.1"/>
    <property type="molecule type" value="Genomic_DNA"/>
</dbReference>
<feature type="compositionally biased region" description="Polar residues" evidence="1">
    <location>
        <begin position="1"/>
        <end position="12"/>
    </location>
</feature>
<keyword evidence="3" id="KW-1185">Reference proteome</keyword>
<feature type="compositionally biased region" description="Basic and acidic residues" evidence="1">
    <location>
        <begin position="452"/>
        <end position="464"/>
    </location>
</feature>
<feature type="region of interest" description="Disordered" evidence="1">
    <location>
        <begin position="414"/>
        <end position="493"/>
    </location>
</feature>